<dbReference type="Gene3D" id="2.170.270.10">
    <property type="entry name" value="SET domain"/>
    <property type="match status" value="1"/>
</dbReference>
<evidence type="ECO:0000256" key="4">
    <source>
        <dbReference type="PROSITE-ProRule" id="PRU00134"/>
    </source>
</evidence>
<dbReference type="Pfam" id="PF01753">
    <property type="entry name" value="zf-MYND"/>
    <property type="match status" value="1"/>
</dbReference>
<reference evidence="7" key="1">
    <citation type="submission" date="2020-06" db="EMBL/GenBank/DDBJ databases">
        <title>Draft genome of Bugula neritina, a colonial animal packing powerful symbionts and potential medicines.</title>
        <authorList>
            <person name="Rayko M."/>
        </authorList>
    </citation>
    <scope>NUCLEOTIDE SEQUENCE [LARGE SCALE GENOMIC DNA]</scope>
    <source>
        <strain evidence="7">Kwan_BN1</strain>
    </source>
</reference>
<evidence type="ECO:0000313" key="7">
    <source>
        <dbReference type="EMBL" id="KAF6020400.1"/>
    </source>
</evidence>
<dbReference type="PANTHER" id="PTHR12197:SF251">
    <property type="entry name" value="EG:BACR7C10.4 PROTEIN"/>
    <property type="match status" value="1"/>
</dbReference>
<dbReference type="SUPFAM" id="SSF144232">
    <property type="entry name" value="HIT/MYND zinc finger-like"/>
    <property type="match status" value="1"/>
</dbReference>
<evidence type="ECO:0000256" key="1">
    <source>
        <dbReference type="ARBA" id="ARBA00022723"/>
    </source>
</evidence>
<evidence type="ECO:0000259" key="5">
    <source>
        <dbReference type="PROSITE" id="PS50280"/>
    </source>
</evidence>
<dbReference type="Gene3D" id="6.10.140.2220">
    <property type="match status" value="1"/>
</dbReference>
<organism evidence="7 8">
    <name type="scientific">Bugula neritina</name>
    <name type="common">Brown bryozoan</name>
    <name type="synonym">Sertularia neritina</name>
    <dbReference type="NCBI Taxonomy" id="10212"/>
    <lineage>
        <taxon>Eukaryota</taxon>
        <taxon>Metazoa</taxon>
        <taxon>Spiralia</taxon>
        <taxon>Lophotrochozoa</taxon>
        <taxon>Bryozoa</taxon>
        <taxon>Gymnolaemata</taxon>
        <taxon>Cheilostomatida</taxon>
        <taxon>Flustrina</taxon>
        <taxon>Buguloidea</taxon>
        <taxon>Bugulidae</taxon>
        <taxon>Bugula</taxon>
    </lineage>
</organism>
<protein>
    <submittedName>
        <fullName evidence="7">Bzd</fullName>
    </submittedName>
</protein>
<dbReference type="Pfam" id="PF00856">
    <property type="entry name" value="SET"/>
    <property type="match status" value="1"/>
</dbReference>
<dbReference type="EMBL" id="VXIV02003177">
    <property type="protein sequence ID" value="KAF6020400.1"/>
    <property type="molecule type" value="Genomic_DNA"/>
</dbReference>
<dbReference type="InterPro" id="IPR050869">
    <property type="entry name" value="H3K4_H4K5_MeTrfase"/>
</dbReference>
<dbReference type="GO" id="GO:0005634">
    <property type="term" value="C:nucleus"/>
    <property type="evidence" value="ECO:0007669"/>
    <property type="project" value="TreeGrafter"/>
</dbReference>
<evidence type="ECO:0000256" key="3">
    <source>
        <dbReference type="ARBA" id="ARBA00022833"/>
    </source>
</evidence>
<dbReference type="InterPro" id="IPR046341">
    <property type="entry name" value="SET_dom_sf"/>
</dbReference>
<keyword evidence="8" id="KW-1185">Reference proteome</keyword>
<dbReference type="SUPFAM" id="SSF82199">
    <property type="entry name" value="SET domain"/>
    <property type="match status" value="1"/>
</dbReference>
<dbReference type="Gene3D" id="1.10.220.160">
    <property type="match status" value="1"/>
</dbReference>
<keyword evidence="3" id="KW-0862">Zinc</keyword>
<dbReference type="AlphaFoldDB" id="A0A7J7J2I3"/>
<dbReference type="OrthoDB" id="265717at2759"/>
<dbReference type="GO" id="GO:0008270">
    <property type="term" value="F:zinc ion binding"/>
    <property type="evidence" value="ECO:0007669"/>
    <property type="project" value="UniProtKB-KW"/>
</dbReference>
<dbReference type="Gene3D" id="1.25.40.10">
    <property type="entry name" value="Tetratricopeptide repeat domain"/>
    <property type="match status" value="1"/>
</dbReference>
<dbReference type="PROSITE" id="PS50280">
    <property type="entry name" value="SET"/>
    <property type="match status" value="1"/>
</dbReference>
<evidence type="ECO:0000313" key="8">
    <source>
        <dbReference type="Proteomes" id="UP000593567"/>
    </source>
</evidence>
<name>A0A7J7J2I3_BUGNE</name>
<dbReference type="PANTHER" id="PTHR12197">
    <property type="entry name" value="HISTONE-LYSINE N-METHYLTRANSFERASE SMYD"/>
    <property type="match status" value="1"/>
</dbReference>
<keyword evidence="1" id="KW-0479">Metal-binding</keyword>
<keyword evidence="2 4" id="KW-0863">Zinc-finger</keyword>
<evidence type="ECO:0000256" key="2">
    <source>
        <dbReference type="ARBA" id="ARBA00022771"/>
    </source>
</evidence>
<dbReference type="Proteomes" id="UP000593567">
    <property type="component" value="Unassembled WGS sequence"/>
</dbReference>
<evidence type="ECO:0000259" key="6">
    <source>
        <dbReference type="PROSITE" id="PS50865"/>
    </source>
</evidence>
<feature type="domain" description="SET" evidence="5">
    <location>
        <begin position="29"/>
        <end position="251"/>
    </location>
</feature>
<dbReference type="InterPro" id="IPR001214">
    <property type="entry name" value="SET_dom"/>
</dbReference>
<sequence length="470" mass="54329">MSAKVVCAVNDIGIGSLPQPLKNKRYRCGELIVKASPFVHIISNKSKGQYCDWCALPPKNNKLLRCSVCQFNYYCDPSCQKRAWKFHKFECPIIRSNNPQIVTDSVRLLCKLLWKCSLKIEEQKPEHDPGWRTWNDLCDHSKLLQVDDRRSKSYLEASHQLFQYYGHANLEKHGLLANVDKILTYYGRLLFNTFTLTHMGNEVGAALYLSPSVLNHSCSPNAAHVCDKTTIYVRALKDIDTSEEPIFINYIDPMQPLATRQHELWENYYFHCHCYKCVDINQEGLLEATVCPKCEGDVVKRYDDTLLCSHCDQEISDPLYIDMCERATQQAMNLCDEKLMKSNPDVKQIQQFVESNHLLSEKNVNLSVAKCTLYAHLSKMGNEEQAFRLGEEITELLKLYYPEVYPAHSVHQLKQARLAWNCEKYDIAILHYRKAFEIMCLSHGPEHHLTQLVKSDIVESENFLLYSSKK</sequence>
<gene>
    <name evidence="7" type="ORF">EB796_021298</name>
</gene>
<dbReference type="PROSITE" id="PS50865">
    <property type="entry name" value="ZF_MYND_2"/>
    <property type="match status" value="1"/>
</dbReference>
<dbReference type="PROSITE" id="PS01360">
    <property type="entry name" value="ZF_MYND_1"/>
    <property type="match status" value="1"/>
</dbReference>
<dbReference type="InterPro" id="IPR011990">
    <property type="entry name" value="TPR-like_helical_dom_sf"/>
</dbReference>
<proteinExistence type="predicted"/>
<comment type="caution">
    <text evidence="7">The sequence shown here is derived from an EMBL/GenBank/DDBJ whole genome shotgun (WGS) entry which is preliminary data.</text>
</comment>
<accession>A0A7J7J2I3</accession>
<dbReference type="InterPro" id="IPR002893">
    <property type="entry name" value="Znf_MYND"/>
</dbReference>
<feature type="domain" description="MYND-type" evidence="6">
    <location>
        <begin position="51"/>
        <end position="91"/>
    </location>
</feature>